<dbReference type="InterPro" id="IPR000014">
    <property type="entry name" value="PAS"/>
</dbReference>
<dbReference type="Pfam" id="PF13487">
    <property type="entry name" value="HD_5"/>
    <property type="match status" value="1"/>
</dbReference>
<dbReference type="NCBIfam" id="TIGR00254">
    <property type="entry name" value="GGDEF"/>
    <property type="match status" value="1"/>
</dbReference>
<evidence type="ECO:0000313" key="7">
    <source>
        <dbReference type="EMBL" id="SDZ20737.1"/>
    </source>
</evidence>
<dbReference type="PROSITE" id="PS50112">
    <property type="entry name" value="PAS"/>
    <property type="match status" value="2"/>
</dbReference>
<gene>
    <name evidence="7" type="ORF">SAMN05192546_11214</name>
</gene>
<proteinExistence type="predicted"/>
<dbReference type="Gene3D" id="1.10.3210.10">
    <property type="entry name" value="Hypothetical protein af1432"/>
    <property type="match status" value="1"/>
</dbReference>
<dbReference type="Proteomes" id="UP000199230">
    <property type="component" value="Unassembled WGS sequence"/>
</dbReference>
<evidence type="ECO:0000259" key="3">
    <source>
        <dbReference type="PROSITE" id="PS50112"/>
    </source>
</evidence>
<dbReference type="Pfam" id="PF08448">
    <property type="entry name" value="PAS_4"/>
    <property type="match status" value="1"/>
</dbReference>
<evidence type="ECO:0000259" key="5">
    <source>
        <dbReference type="PROSITE" id="PS50887"/>
    </source>
</evidence>
<keyword evidence="8" id="KW-1185">Reference proteome</keyword>
<feature type="domain" description="PAS" evidence="3">
    <location>
        <begin position="105"/>
        <end position="142"/>
    </location>
</feature>
<dbReference type="InterPro" id="IPR003607">
    <property type="entry name" value="HD/PDEase_dom"/>
</dbReference>
<dbReference type="SMART" id="SM00086">
    <property type="entry name" value="PAC"/>
    <property type="match status" value="3"/>
</dbReference>
<dbReference type="RefSeq" id="WP_093315448.1">
    <property type="nucleotide sequence ID" value="NZ_FNPV01000012.1"/>
</dbReference>
<dbReference type="InterPro" id="IPR035965">
    <property type="entry name" value="PAS-like_dom_sf"/>
</dbReference>
<name>A0A1H3R4W9_9FIRM</name>
<dbReference type="InterPro" id="IPR000700">
    <property type="entry name" value="PAS-assoc_C"/>
</dbReference>
<evidence type="ECO:0000313" key="8">
    <source>
        <dbReference type="Proteomes" id="UP000199230"/>
    </source>
</evidence>
<evidence type="ECO:0000256" key="2">
    <source>
        <dbReference type="SAM" id="Phobius"/>
    </source>
</evidence>
<dbReference type="Pfam" id="PF00990">
    <property type="entry name" value="GGDEF"/>
    <property type="match status" value="1"/>
</dbReference>
<keyword evidence="2" id="KW-0812">Transmembrane</keyword>
<feature type="transmembrane region" description="Helical" evidence="2">
    <location>
        <begin position="7"/>
        <end position="26"/>
    </location>
</feature>
<keyword evidence="1" id="KW-0175">Coiled coil</keyword>
<dbReference type="InterPro" id="IPR013656">
    <property type="entry name" value="PAS_4"/>
</dbReference>
<feature type="domain" description="HD-GYP" evidence="6">
    <location>
        <begin position="615"/>
        <end position="810"/>
    </location>
</feature>
<keyword evidence="2" id="KW-1133">Transmembrane helix</keyword>
<evidence type="ECO:0000256" key="1">
    <source>
        <dbReference type="SAM" id="Coils"/>
    </source>
</evidence>
<dbReference type="InterPro" id="IPR037522">
    <property type="entry name" value="HD_GYP_dom"/>
</dbReference>
<dbReference type="SMART" id="SM00471">
    <property type="entry name" value="HDc"/>
    <property type="match status" value="1"/>
</dbReference>
<dbReference type="CDD" id="cd01949">
    <property type="entry name" value="GGDEF"/>
    <property type="match status" value="1"/>
</dbReference>
<accession>A0A1H3R4W9</accession>
<dbReference type="STRING" id="159292.SAMN05192546_11214"/>
<dbReference type="SMART" id="SM00091">
    <property type="entry name" value="PAS"/>
    <property type="match status" value="3"/>
</dbReference>
<dbReference type="InterPro" id="IPR001610">
    <property type="entry name" value="PAC"/>
</dbReference>
<dbReference type="EMBL" id="FNPV01000012">
    <property type="protein sequence ID" value="SDZ20737.1"/>
    <property type="molecule type" value="Genomic_DNA"/>
</dbReference>
<dbReference type="Gene3D" id="3.30.450.20">
    <property type="entry name" value="PAS domain"/>
    <property type="match status" value="3"/>
</dbReference>
<dbReference type="NCBIfam" id="TIGR00229">
    <property type="entry name" value="sensory_box"/>
    <property type="match status" value="2"/>
</dbReference>
<dbReference type="PROSITE" id="PS50113">
    <property type="entry name" value="PAC"/>
    <property type="match status" value="3"/>
</dbReference>
<feature type="domain" description="PAS" evidence="3">
    <location>
        <begin position="335"/>
        <end position="408"/>
    </location>
</feature>
<dbReference type="Gene3D" id="3.30.70.270">
    <property type="match status" value="1"/>
</dbReference>
<dbReference type="CDD" id="cd00130">
    <property type="entry name" value="PAS"/>
    <property type="match status" value="3"/>
</dbReference>
<feature type="domain" description="PAC" evidence="4">
    <location>
        <begin position="281"/>
        <end position="334"/>
    </location>
</feature>
<keyword evidence="2" id="KW-0472">Membrane</keyword>
<feature type="domain" description="GGDEF" evidence="5">
    <location>
        <begin position="494"/>
        <end position="624"/>
    </location>
</feature>
<dbReference type="SUPFAM" id="SSF55073">
    <property type="entry name" value="Nucleotide cyclase"/>
    <property type="match status" value="1"/>
</dbReference>
<feature type="transmembrane region" description="Helical" evidence="2">
    <location>
        <begin position="32"/>
        <end position="50"/>
    </location>
</feature>
<dbReference type="SUPFAM" id="SSF109604">
    <property type="entry name" value="HD-domain/PDEase-like"/>
    <property type="match status" value="1"/>
</dbReference>
<dbReference type="SUPFAM" id="SSF55785">
    <property type="entry name" value="PYP-like sensor domain (PAS domain)"/>
    <property type="match status" value="3"/>
</dbReference>
<dbReference type="OrthoDB" id="9804747at2"/>
<evidence type="ECO:0000259" key="4">
    <source>
        <dbReference type="PROSITE" id="PS50113"/>
    </source>
</evidence>
<dbReference type="CDD" id="cd00077">
    <property type="entry name" value="HDc"/>
    <property type="match status" value="1"/>
</dbReference>
<dbReference type="AlphaFoldDB" id="A0A1H3R4W9"/>
<dbReference type="InterPro" id="IPR013655">
    <property type="entry name" value="PAS_fold_3"/>
</dbReference>
<feature type="domain" description="PAC" evidence="4">
    <location>
        <begin position="146"/>
        <end position="198"/>
    </location>
</feature>
<dbReference type="InterPro" id="IPR029787">
    <property type="entry name" value="Nucleotide_cyclase"/>
</dbReference>
<dbReference type="SMART" id="SM00267">
    <property type="entry name" value="GGDEF"/>
    <property type="match status" value="1"/>
</dbReference>
<dbReference type="Pfam" id="PF08447">
    <property type="entry name" value="PAS_3"/>
    <property type="match status" value="2"/>
</dbReference>
<sequence>MKNSKGRWFLSILGIVGAIGMGASLLKASGTTFLLLILLVASLALTFLFIKHLENRESLRREREKVEEELKQAKLVVENSPAILIRWKNMPNYPIMMVSANIGQFGYSQEELVSGEFTHADLVHPEDLDRMNGEIESYTSNNIDRYHQQYRIISKKGEVRWIDDLTTVIRDRDRNILEYQGILLDITDRKKAEEALRESEARLKSIIAVSNTGAWEYHHDTGNLWCSDEYFTMLGRDPDKYDANGSANVSESWIDLLHPDDQKAASDHFFEYLKGGSAGMYENHFRMKHRNGTWVWIWSRGQTVKHVNGNLSHMTIGTHINITKIKEMEFSLYKEKEQFKTTLISIGDGVISTDISGNVRVMNRVSERLTGWTQEEALDKPIETIFSVLDEDTREPIQNPVREVLETGKIVELSNHPILVSKEGIERLIEDSAAPIKDENGDTTGVVLVFRDFTEKKKSQNEIEYLSFHDYLTGLYNRRFFETEMKRLDTERNLPLTIILGDVNGLKLINDSFGHAVGDELIVKAANTLKESIRGEDILARIGGDEYALLLPKTDGAEADELVRRVKRKLKKKPLKEIEVSVSFGWETKYHTTESLTKVFKKAEDKMYKQKLFEGPSMRGDAIHNILATINEKRPEEKNHSEKVANLCVAMGKALGMDAYDLEKLKMLGLFHDIGKIAISDSLLSKREELTEMEYNEICRHAEIGYRILSTVNDMAEIAEYVLYHHERWDGKGYPKGLKGEEIPLPSRICFIADAYDMITSDRNHLSAKSAEYAAEELQKNAGIQFDPKLVTVFLRQVLPEMKYSVEEMPADKAFFQ</sequence>
<dbReference type="PROSITE" id="PS50887">
    <property type="entry name" value="GGDEF"/>
    <property type="match status" value="1"/>
</dbReference>
<dbReference type="InterPro" id="IPR000160">
    <property type="entry name" value="GGDEF_dom"/>
</dbReference>
<dbReference type="PANTHER" id="PTHR43155:SF2">
    <property type="entry name" value="CYCLIC DI-GMP PHOSPHODIESTERASE PA4108"/>
    <property type="match status" value="1"/>
</dbReference>
<organism evidence="7 8">
    <name type="scientific">Tindallia californiensis</name>
    <dbReference type="NCBI Taxonomy" id="159292"/>
    <lineage>
        <taxon>Bacteria</taxon>
        <taxon>Bacillati</taxon>
        <taxon>Bacillota</taxon>
        <taxon>Clostridia</taxon>
        <taxon>Peptostreptococcales</taxon>
        <taxon>Tindalliaceae</taxon>
        <taxon>Tindallia</taxon>
    </lineage>
</organism>
<evidence type="ECO:0000259" key="6">
    <source>
        <dbReference type="PROSITE" id="PS51832"/>
    </source>
</evidence>
<dbReference type="InterPro" id="IPR043128">
    <property type="entry name" value="Rev_trsase/Diguanyl_cyclase"/>
</dbReference>
<feature type="coiled-coil region" evidence="1">
    <location>
        <begin position="49"/>
        <end position="76"/>
    </location>
</feature>
<dbReference type="PANTHER" id="PTHR43155">
    <property type="entry name" value="CYCLIC DI-GMP PHOSPHODIESTERASE PA4108-RELATED"/>
    <property type="match status" value="1"/>
</dbReference>
<dbReference type="PROSITE" id="PS51832">
    <property type="entry name" value="HD_GYP"/>
    <property type="match status" value="1"/>
</dbReference>
<reference evidence="7 8" key="1">
    <citation type="submission" date="2016-10" db="EMBL/GenBank/DDBJ databases">
        <authorList>
            <person name="de Groot N.N."/>
        </authorList>
    </citation>
    <scope>NUCLEOTIDE SEQUENCE [LARGE SCALE GENOMIC DNA]</scope>
    <source>
        <strain evidence="7 8">APO</strain>
    </source>
</reference>
<protein>
    <submittedName>
        <fullName evidence="7">PAS domain S-box-containing protein/diguanylate cyclase (GGDEF) domain-containing protein</fullName>
    </submittedName>
</protein>
<feature type="domain" description="PAC" evidence="4">
    <location>
        <begin position="413"/>
        <end position="465"/>
    </location>
</feature>